<sequence length="142" mass="15266">AAARLLPPGSVDAVDLNCGCPQGIAKRGHYGAYLLSEPDLITGMVRRLDQELPFPVTLKMRIVTEGDLQETLNLASAIEAAGASVICLHGRTKEMKGQFTRDCNWDAIAAVKRRLNIPLIANGGIRTYEDVERCLAATGCDA</sequence>
<keyword evidence="16" id="KW-1185">Reference proteome</keyword>
<keyword evidence="5" id="KW-0521">NADP</keyword>
<comment type="catalytic activity">
    <reaction evidence="10">
        <text>5,6-dihydrouridine(17) in tRNA + NAD(+) = uridine(17) in tRNA + NADH + H(+)</text>
        <dbReference type="Rhea" id="RHEA:53372"/>
        <dbReference type="Rhea" id="RHEA-COMP:13541"/>
        <dbReference type="Rhea" id="RHEA-COMP:13542"/>
        <dbReference type="ChEBI" id="CHEBI:15378"/>
        <dbReference type="ChEBI" id="CHEBI:57540"/>
        <dbReference type="ChEBI" id="CHEBI:57945"/>
        <dbReference type="ChEBI" id="CHEBI:65315"/>
        <dbReference type="ChEBI" id="CHEBI:74443"/>
        <dbReference type="EC" id="1.3.1.88"/>
    </reaction>
    <physiologicalReaction direction="right-to-left" evidence="10">
        <dbReference type="Rhea" id="RHEA:53374"/>
    </physiologicalReaction>
</comment>
<evidence type="ECO:0000256" key="10">
    <source>
        <dbReference type="ARBA" id="ARBA00047287"/>
    </source>
</evidence>
<dbReference type="GO" id="GO:0050660">
    <property type="term" value="F:flavin adenine dinucleotide binding"/>
    <property type="evidence" value="ECO:0007669"/>
    <property type="project" value="InterPro"/>
</dbReference>
<comment type="cofactor">
    <cofactor evidence="1">
        <name>FMN</name>
        <dbReference type="ChEBI" id="CHEBI:58210"/>
    </cofactor>
</comment>
<comment type="catalytic activity">
    <reaction evidence="12">
        <text>5,6-dihydrouridine(16) in tRNA + NAD(+) = uridine(16) in tRNA + NADH + H(+)</text>
        <dbReference type="Rhea" id="RHEA:53380"/>
        <dbReference type="Rhea" id="RHEA-COMP:13543"/>
        <dbReference type="Rhea" id="RHEA-COMP:13544"/>
        <dbReference type="ChEBI" id="CHEBI:15378"/>
        <dbReference type="ChEBI" id="CHEBI:57540"/>
        <dbReference type="ChEBI" id="CHEBI:57945"/>
        <dbReference type="ChEBI" id="CHEBI:65315"/>
        <dbReference type="ChEBI" id="CHEBI:74443"/>
        <dbReference type="EC" id="1.3.1.88"/>
    </reaction>
    <physiologicalReaction direction="right-to-left" evidence="12">
        <dbReference type="Rhea" id="RHEA:53382"/>
    </physiologicalReaction>
</comment>
<name>A0A813FTJ7_POLGL</name>
<evidence type="ECO:0000256" key="8">
    <source>
        <dbReference type="ARBA" id="ARBA00038313"/>
    </source>
</evidence>
<evidence type="ECO:0000256" key="12">
    <source>
        <dbReference type="ARBA" id="ARBA00048934"/>
    </source>
</evidence>
<dbReference type="Gene3D" id="3.20.20.70">
    <property type="entry name" value="Aldolase class I"/>
    <property type="match status" value="1"/>
</dbReference>
<evidence type="ECO:0000313" key="15">
    <source>
        <dbReference type="EMBL" id="CAE8616076.1"/>
    </source>
</evidence>
<evidence type="ECO:0000256" key="13">
    <source>
        <dbReference type="ARBA" id="ARBA00049467"/>
    </source>
</evidence>
<evidence type="ECO:0000256" key="11">
    <source>
        <dbReference type="ARBA" id="ARBA00047652"/>
    </source>
</evidence>
<evidence type="ECO:0000256" key="2">
    <source>
        <dbReference type="ARBA" id="ARBA00022630"/>
    </source>
</evidence>
<evidence type="ECO:0000256" key="7">
    <source>
        <dbReference type="ARBA" id="ARBA00023027"/>
    </source>
</evidence>
<protein>
    <recommendedName>
        <fullName evidence="9">tRNA-dihydrouridine(16/17) synthase [NAD(P)(+)]</fullName>
        <ecNumber evidence="9">1.3.1.88</ecNumber>
    </recommendedName>
</protein>
<dbReference type="Proteomes" id="UP000654075">
    <property type="component" value="Unassembled WGS sequence"/>
</dbReference>
<keyword evidence="4" id="KW-0819">tRNA processing</keyword>
<dbReference type="SUPFAM" id="SSF51395">
    <property type="entry name" value="FMN-linked oxidoreductases"/>
    <property type="match status" value="1"/>
</dbReference>
<keyword evidence="6" id="KW-0560">Oxidoreductase</keyword>
<dbReference type="InterPro" id="IPR035587">
    <property type="entry name" value="DUS-like_FMN-bd"/>
</dbReference>
<feature type="domain" description="DUS-like FMN-binding" evidence="14">
    <location>
        <begin position="2"/>
        <end position="142"/>
    </location>
</feature>
<evidence type="ECO:0000256" key="5">
    <source>
        <dbReference type="ARBA" id="ARBA00022857"/>
    </source>
</evidence>
<evidence type="ECO:0000313" key="16">
    <source>
        <dbReference type="Proteomes" id="UP000654075"/>
    </source>
</evidence>
<keyword evidence="3" id="KW-0288">FMN</keyword>
<feature type="non-terminal residue" evidence="15">
    <location>
        <position position="1"/>
    </location>
</feature>
<evidence type="ECO:0000256" key="6">
    <source>
        <dbReference type="ARBA" id="ARBA00023002"/>
    </source>
</evidence>
<dbReference type="PROSITE" id="PS01136">
    <property type="entry name" value="UPF0034"/>
    <property type="match status" value="1"/>
</dbReference>
<dbReference type="PANTHER" id="PTHR11082:SF5">
    <property type="entry name" value="TRNA-DIHYDROURIDINE(16_17) SYNTHASE [NAD(P)(+)]-LIKE"/>
    <property type="match status" value="1"/>
</dbReference>
<dbReference type="CDD" id="cd02801">
    <property type="entry name" value="DUS_like_FMN"/>
    <property type="match status" value="1"/>
</dbReference>
<keyword evidence="7" id="KW-0520">NAD</keyword>
<evidence type="ECO:0000256" key="9">
    <source>
        <dbReference type="ARBA" id="ARBA00038890"/>
    </source>
</evidence>
<dbReference type="InterPro" id="IPR013785">
    <property type="entry name" value="Aldolase_TIM"/>
</dbReference>
<dbReference type="InterPro" id="IPR018517">
    <property type="entry name" value="tRNA_hU_synthase_CS"/>
</dbReference>
<gene>
    <name evidence="15" type="ORF">PGLA1383_LOCUS33781</name>
</gene>
<dbReference type="GO" id="GO:0017150">
    <property type="term" value="F:tRNA dihydrouridine synthase activity"/>
    <property type="evidence" value="ECO:0007669"/>
    <property type="project" value="InterPro"/>
</dbReference>
<comment type="catalytic activity">
    <reaction evidence="11">
        <text>5,6-dihydrouridine(16) in tRNA + NADP(+) = uridine(16) in tRNA + NADPH + H(+)</text>
        <dbReference type="Rhea" id="RHEA:53376"/>
        <dbReference type="Rhea" id="RHEA-COMP:13543"/>
        <dbReference type="Rhea" id="RHEA-COMP:13544"/>
        <dbReference type="ChEBI" id="CHEBI:15378"/>
        <dbReference type="ChEBI" id="CHEBI:57783"/>
        <dbReference type="ChEBI" id="CHEBI:58349"/>
        <dbReference type="ChEBI" id="CHEBI:65315"/>
        <dbReference type="ChEBI" id="CHEBI:74443"/>
        <dbReference type="EC" id="1.3.1.88"/>
    </reaction>
    <physiologicalReaction direction="right-to-left" evidence="11">
        <dbReference type="Rhea" id="RHEA:53378"/>
    </physiologicalReaction>
</comment>
<comment type="caution">
    <text evidence="15">The sequence shown here is derived from an EMBL/GenBank/DDBJ whole genome shotgun (WGS) entry which is preliminary data.</text>
</comment>
<evidence type="ECO:0000259" key="14">
    <source>
        <dbReference type="Pfam" id="PF01207"/>
    </source>
</evidence>
<accession>A0A813FTJ7</accession>
<dbReference type="EC" id="1.3.1.88" evidence="9"/>
<proteinExistence type="inferred from homology"/>
<reference evidence="15" key="1">
    <citation type="submission" date="2021-02" db="EMBL/GenBank/DDBJ databases">
        <authorList>
            <person name="Dougan E. K."/>
            <person name="Rhodes N."/>
            <person name="Thang M."/>
            <person name="Chan C."/>
        </authorList>
    </citation>
    <scope>NUCLEOTIDE SEQUENCE</scope>
</reference>
<dbReference type="Pfam" id="PF01207">
    <property type="entry name" value="Dus"/>
    <property type="match status" value="1"/>
</dbReference>
<comment type="catalytic activity">
    <reaction evidence="13">
        <text>5,6-dihydrouridine(17) in tRNA + NADP(+) = uridine(17) in tRNA + NADPH + H(+)</text>
        <dbReference type="Rhea" id="RHEA:53368"/>
        <dbReference type="Rhea" id="RHEA-COMP:13541"/>
        <dbReference type="Rhea" id="RHEA-COMP:13542"/>
        <dbReference type="ChEBI" id="CHEBI:15378"/>
        <dbReference type="ChEBI" id="CHEBI:57783"/>
        <dbReference type="ChEBI" id="CHEBI:58349"/>
        <dbReference type="ChEBI" id="CHEBI:65315"/>
        <dbReference type="ChEBI" id="CHEBI:74443"/>
        <dbReference type="EC" id="1.3.1.88"/>
    </reaction>
    <physiologicalReaction direction="right-to-left" evidence="13">
        <dbReference type="Rhea" id="RHEA:53370"/>
    </physiologicalReaction>
</comment>
<organism evidence="15 16">
    <name type="scientific">Polarella glacialis</name>
    <name type="common">Dinoflagellate</name>
    <dbReference type="NCBI Taxonomy" id="89957"/>
    <lineage>
        <taxon>Eukaryota</taxon>
        <taxon>Sar</taxon>
        <taxon>Alveolata</taxon>
        <taxon>Dinophyceae</taxon>
        <taxon>Suessiales</taxon>
        <taxon>Suessiaceae</taxon>
        <taxon>Polarella</taxon>
    </lineage>
</organism>
<dbReference type="OrthoDB" id="272303at2759"/>
<dbReference type="PANTHER" id="PTHR11082">
    <property type="entry name" value="TRNA-DIHYDROURIDINE SYNTHASE"/>
    <property type="match status" value="1"/>
</dbReference>
<evidence type="ECO:0000256" key="3">
    <source>
        <dbReference type="ARBA" id="ARBA00022643"/>
    </source>
</evidence>
<evidence type="ECO:0000256" key="1">
    <source>
        <dbReference type="ARBA" id="ARBA00001917"/>
    </source>
</evidence>
<dbReference type="AlphaFoldDB" id="A0A813FTJ7"/>
<feature type="non-terminal residue" evidence="15">
    <location>
        <position position="142"/>
    </location>
</feature>
<evidence type="ECO:0000256" key="4">
    <source>
        <dbReference type="ARBA" id="ARBA00022694"/>
    </source>
</evidence>
<comment type="similarity">
    <text evidence="8">Belongs to the Dus family. Dus1 subfamily.</text>
</comment>
<keyword evidence="2" id="KW-0285">Flavoprotein</keyword>
<dbReference type="EMBL" id="CAJNNV010025787">
    <property type="protein sequence ID" value="CAE8616076.1"/>
    <property type="molecule type" value="Genomic_DNA"/>
</dbReference>